<evidence type="ECO:0008006" key="6">
    <source>
        <dbReference type="Google" id="ProtNLM"/>
    </source>
</evidence>
<evidence type="ECO:0000256" key="3">
    <source>
        <dbReference type="PIRSR" id="PIRSR600246-3"/>
    </source>
</evidence>
<feature type="active site" description="Nucleophile" evidence="2">
    <location>
        <position position="143"/>
    </location>
</feature>
<dbReference type="AlphaFoldDB" id="A0AAV8ZMV7"/>
<evidence type="ECO:0000256" key="2">
    <source>
        <dbReference type="PIRSR" id="PIRSR600246-1"/>
    </source>
</evidence>
<dbReference type="Pfam" id="PF01112">
    <property type="entry name" value="Asparaginase_2"/>
    <property type="match status" value="1"/>
</dbReference>
<sequence>MIPVILVHGGAGDVPDERIPAKILGVKKSVEIGYRILKNNGTAVDAVEAAVKYMEDGEAFNAGYGSVLNLDGEVEMDASIMKTPHLLLAGVGANRFAKEQGIPTVSPGRLVTKYAQIALQQFKARGGDDRTEVGHNNPGDVGTVGAVALDSKGNLAAATSTGGHKWENGGKKQ</sequence>
<name>A0AAV8ZMV7_9CUCU</name>
<dbReference type="InterPro" id="IPR000246">
    <property type="entry name" value="Peptidase_T2"/>
</dbReference>
<gene>
    <name evidence="4" type="ORF">NQ314_003761</name>
</gene>
<accession>A0AAV8ZMV7</accession>
<comment type="caution">
    <text evidence="4">The sequence shown here is derived from an EMBL/GenBank/DDBJ whole genome shotgun (WGS) entry which is preliminary data.</text>
</comment>
<dbReference type="Proteomes" id="UP001162156">
    <property type="component" value="Unassembled WGS sequence"/>
</dbReference>
<dbReference type="GO" id="GO:0016787">
    <property type="term" value="F:hydrolase activity"/>
    <property type="evidence" value="ECO:0007669"/>
    <property type="project" value="InterPro"/>
</dbReference>
<organism evidence="4 5">
    <name type="scientific">Rhamnusium bicolor</name>
    <dbReference type="NCBI Taxonomy" id="1586634"/>
    <lineage>
        <taxon>Eukaryota</taxon>
        <taxon>Metazoa</taxon>
        <taxon>Ecdysozoa</taxon>
        <taxon>Arthropoda</taxon>
        <taxon>Hexapoda</taxon>
        <taxon>Insecta</taxon>
        <taxon>Pterygota</taxon>
        <taxon>Neoptera</taxon>
        <taxon>Endopterygota</taxon>
        <taxon>Coleoptera</taxon>
        <taxon>Polyphaga</taxon>
        <taxon>Cucujiformia</taxon>
        <taxon>Chrysomeloidea</taxon>
        <taxon>Cerambycidae</taxon>
        <taxon>Lepturinae</taxon>
        <taxon>Rhagiini</taxon>
        <taxon>Rhamnusium</taxon>
    </lineage>
</organism>
<comment type="similarity">
    <text evidence="1">Belongs to the Ntn-hydrolase family.</text>
</comment>
<dbReference type="GO" id="GO:0033345">
    <property type="term" value="P:L-asparagine catabolic process via L-aspartate"/>
    <property type="evidence" value="ECO:0007669"/>
    <property type="project" value="TreeGrafter"/>
</dbReference>
<dbReference type="PANTHER" id="PTHR10188">
    <property type="entry name" value="L-ASPARAGINASE"/>
    <property type="match status" value="1"/>
</dbReference>
<reference evidence="4" key="1">
    <citation type="journal article" date="2023" name="Insect Mol. Biol.">
        <title>Genome sequencing provides insights into the evolution of gene families encoding plant cell wall-degrading enzymes in longhorned beetles.</title>
        <authorList>
            <person name="Shin N.R."/>
            <person name="Okamura Y."/>
            <person name="Kirsch R."/>
            <person name="Pauchet Y."/>
        </authorList>
    </citation>
    <scope>NUCLEOTIDE SEQUENCE</scope>
    <source>
        <strain evidence="4">RBIC_L_NR</strain>
    </source>
</reference>
<proteinExistence type="inferred from homology"/>
<protein>
    <recommendedName>
        <fullName evidence="6">L-asparaginase</fullName>
    </recommendedName>
</protein>
<dbReference type="PANTHER" id="PTHR10188:SF41">
    <property type="entry name" value="ISOASPARTYL PEPTIDASE_L-ASPARAGINASE"/>
    <property type="match status" value="1"/>
</dbReference>
<evidence type="ECO:0000313" key="5">
    <source>
        <dbReference type="Proteomes" id="UP001162156"/>
    </source>
</evidence>
<dbReference type="InterPro" id="IPR029055">
    <property type="entry name" value="Ntn_hydrolases_N"/>
</dbReference>
<evidence type="ECO:0000313" key="4">
    <source>
        <dbReference type="EMBL" id="KAJ8966053.1"/>
    </source>
</evidence>
<feature type="site" description="Cleavage; by autolysis" evidence="3">
    <location>
        <begin position="142"/>
        <end position="143"/>
    </location>
</feature>
<dbReference type="GO" id="GO:0005737">
    <property type="term" value="C:cytoplasm"/>
    <property type="evidence" value="ECO:0007669"/>
    <property type="project" value="TreeGrafter"/>
</dbReference>
<keyword evidence="5" id="KW-1185">Reference proteome</keyword>
<dbReference type="Gene3D" id="3.60.20.30">
    <property type="entry name" value="(Glycosyl)asparaginase"/>
    <property type="match status" value="1"/>
</dbReference>
<dbReference type="SUPFAM" id="SSF56235">
    <property type="entry name" value="N-terminal nucleophile aminohydrolases (Ntn hydrolases)"/>
    <property type="match status" value="1"/>
</dbReference>
<evidence type="ECO:0000256" key="1">
    <source>
        <dbReference type="ARBA" id="ARBA00010872"/>
    </source>
</evidence>
<dbReference type="EMBL" id="JANEYF010001093">
    <property type="protein sequence ID" value="KAJ8966053.1"/>
    <property type="molecule type" value="Genomic_DNA"/>
</dbReference>